<dbReference type="EMBL" id="JADQDM010000007">
    <property type="protein sequence ID" value="MBF9222520.1"/>
    <property type="molecule type" value="Genomic_DNA"/>
</dbReference>
<dbReference type="Pfam" id="PF13091">
    <property type="entry name" value="PLDc_2"/>
    <property type="match status" value="1"/>
</dbReference>
<comment type="caution">
    <text evidence="2">The sequence shown here is derived from an EMBL/GenBank/DDBJ whole genome shotgun (WGS) entry which is preliminary data.</text>
</comment>
<dbReference type="Proteomes" id="UP000618931">
    <property type="component" value="Unassembled WGS sequence"/>
</dbReference>
<feature type="domain" description="Phospholipase D-like" evidence="1">
    <location>
        <begin position="47"/>
        <end position="159"/>
    </location>
</feature>
<accession>A0ABS0I6B9</accession>
<organism evidence="2 3">
    <name type="scientific">Hymenobacter ruricola</name>
    <dbReference type="NCBI Taxonomy" id="2791023"/>
    <lineage>
        <taxon>Bacteria</taxon>
        <taxon>Pseudomonadati</taxon>
        <taxon>Bacteroidota</taxon>
        <taxon>Cytophagia</taxon>
        <taxon>Cytophagales</taxon>
        <taxon>Hymenobacteraceae</taxon>
        <taxon>Hymenobacter</taxon>
    </lineage>
</organism>
<proteinExistence type="predicted"/>
<dbReference type="CDD" id="cd09117">
    <property type="entry name" value="PLDc_Bfil_DEXD_like"/>
    <property type="match status" value="1"/>
</dbReference>
<protein>
    <submittedName>
        <fullName evidence="2">Phospholipase D family protein</fullName>
    </submittedName>
</protein>
<sequence>MNIRFIGQGYNPAISTSLAQELMEQLNNKAYTEFRCLVAFASRSGVSRLTKHLKQARKAHLETVQIVVGIDQDSTSKEALEELIRWEVPCYVYHTTARNTFHPKVYLFRGAEKTLVIVGSNNLTKLGLVQNVESALAIEFDNAEAAGAELLSQIQTYFADIFSAEDANLRPLDHEYIAWLVVNYGLLTEKQQREKYKTKLPGGGIIGAPVAGDDTKKPFSAPKLQDVPAGFEPDEPETEEEIEVPEVAQAAAAAVASPVTPNSFLLVNARALVAEIPGTPWGGRWEQANFDETSFTDFFGGTVWGEDHFIHLAHVLPDLSIVEEPARKTITTASRNFRIELGAAKDKDYPTTTRPIAAFISSGEGDFIYHFSMPGDDTYAELRAYVEAFYEGPTNQMRRVSRRVAHLYEHCPTLPFWRMS</sequence>
<dbReference type="RefSeq" id="WP_196293960.1">
    <property type="nucleotide sequence ID" value="NZ_JADQDM010000007.1"/>
</dbReference>
<evidence type="ECO:0000313" key="2">
    <source>
        <dbReference type="EMBL" id="MBF9222520.1"/>
    </source>
</evidence>
<evidence type="ECO:0000313" key="3">
    <source>
        <dbReference type="Proteomes" id="UP000618931"/>
    </source>
</evidence>
<dbReference type="SUPFAM" id="SSF56024">
    <property type="entry name" value="Phospholipase D/nuclease"/>
    <property type="match status" value="1"/>
</dbReference>
<dbReference type="Gene3D" id="3.30.870.10">
    <property type="entry name" value="Endonuclease Chain A"/>
    <property type="match status" value="1"/>
</dbReference>
<keyword evidence="3" id="KW-1185">Reference proteome</keyword>
<name>A0ABS0I6B9_9BACT</name>
<dbReference type="InterPro" id="IPR025202">
    <property type="entry name" value="PLD-like_dom"/>
</dbReference>
<evidence type="ECO:0000259" key="1">
    <source>
        <dbReference type="Pfam" id="PF13091"/>
    </source>
</evidence>
<gene>
    <name evidence="2" type="ORF">I2H31_15560</name>
</gene>
<reference evidence="2 3" key="1">
    <citation type="submission" date="2020-11" db="EMBL/GenBank/DDBJ databases">
        <authorList>
            <person name="Kim M.K."/>
        </authorList>
    </citation>
    <scope>NUCLEOTIDE SEQUENCE [LARGE SCALE GENOMIC DNA]</scope>
    <source>
        <strain evidence="2 3">BT662</strain>
    </source>
</reference>